<sequence>MRSIALCLVVAIALLQLAAAFLAPQPRQLAAQRACCTASRRHVEPLRAGGEEDDDDAGAMAEAKIVVSGQAYGGYFRAHARNEAHYMRRLSGALQEYPDRTEIIVEGKRSAIDSFVRWCRKGPGLSQQISTVEVTFSEHTGIFDGFRVIPDPSKAGPAAPVTKSAGLP</sequence>
<comment type="caution">
    <text evidence="1">Lacks conserved residue(s) required for the propagation of feature annotation.</text>
</comment>
<keyword evidence="6" id="KW-1185">Reference proteome</keyword>
<keyword evidence="3" id="KW-0732">Signal</keyword>
<name>A0A835YRR3_9STRA</name>
<proteinExistence type="inferred from homology"/>
<evidence type="ECO:0000256" key="2">
    <source>
        <dbReference type="RuleBase" id="RU004168"/>
    </source>
</evidence>
<feature type="signal peptide" evidence="3">
    <location>
        <begin position="1"/>
        <end position="20"/>
    </location>
</feature>
<dbReference type="Proteomes" id="UP000664859">
    <property type="component" value="Unassembled WGS sequence"/>
</dbReference>
<feature type="chain" id="PRO_5032870911" description="Acylphosphatase-like domain-containing protein" evidence="3">
    <location>
        <begin position="21"/>
        <end position="168"/>
    </location>
</feature>
<evidence type="ECO:0000256" key="3">
    <source>
        <dbReference type="SAM" id="SignalP"/>
    </source>
</evidence>
<dbReference type="EMBL" id="JAFCMP010000434">
    <property type="protein sequence ID" value="KAG5179931.1"/>
    <property type="molecule type" value="Genomic_DNA"/>
</dbReference>
<dbReference type="InterPro" id="IPR036046">
    <property type="entry name" value="Acylphosphatase-like_dom_sf"/>
</dbReference>
<comment type="caution">
    <text evidence="5">The sequence shown here is derived from an EMBL/GenBank/DDBJ whole genome shotgun (WGS) entry which is preliminary data.</text>
</comment>
<evidence type="ECO:0000259" key="4">
    <source>
        <dbReference type="PROSITE" id="PS51160"/>
    </source>
</evidence>
<dbReference type="Pfam" id="PF00708">
    <property type="entry name" value="Acylphosphatase"/>
    <property type="match status" value="1"/>
</dbReference>
<feature type="domain" description="Acylphosphatase-like" evidence="4">
    <location>
        <begin position="62"/>
        <end position="150"/>
    </location>
</feature>
<dbReference type="Gene3D" id="3.30.70.100">
    <property type="match status" value="1"/>
</dbReference>
<dbReference type="SUPFAM" id="SSF54975">
    <property type="entry name" value="Acylphosphatase/BLUF domain-like"/>
    <property type="match status" value="1"/>
</dbReference>
<evidence type="ECO:0000313" key="5">
    <source>
        <dbReference type="EMBL" id="KAG5179931.1"/>
    </source>
</evidence>
<evidence type="ECO:0000313" key="6">
    <source>
        <dbReference type="Proteomes" id="UP000664859"/>
    </source>
</evidence>
<dbReference type="OrthoDB" id="10416862at2759"/>
<gene>
    <name evidence="5" type="ORF">JKP88DRAFT_349786</name>
</gene>
<evidence type="ECO:0000256" key="1">
    <source>
        <dbReference type="PROSITE-ProRule" id="PRU00520"/>
    </source>
</evidence>
<reference evidence="5" key="1">
    <citation type="submission" date="2021-02" db="EMBL/GenBank/DDBJ databases">
        <title>First Annotated Genome of the Yellow-green Alga Tribonema minus.</title>
        <authorList>
            <person name="Mahan K.M."/>
        </authorList>
    </citation>
    <scope>NUCLEOTIDE SEQUENCE</scope>
    <source>
        <strain evidence="5">UTEX B ZZ1240</strain>
    </source>
</reference>
<organism evidence="5 6">
    <name type="scientific">Tribonema minus</name>
    <dbReference type="NCBI Taxonomy" id="303371"/>
    <lineage>
        <taxon>Eukaryota</taxon>
        <taxon>Sar</taxon>
        <taxon>Stramenopiles</taxon>
        <taxon>Ochrophyta</taxon>
        <taxon>PX clade</taxon>
        <taxon>Xanthophyceae</taxon>
        <taxon>Tribonematales</taxon>
        <taxon>Tribonemataceae</taxon>
        <taxon>Tribonema</taxon>
    </lineage>
</organism>
<dbReference type="AlphaFoldDB" id="A0A835YRR3"/>
<dbReference type="InterPro" id="IPR001792">
    <property type="entry name" value="Acylphosphatase-like_dom"/>
</dbReference>
<dbReference type="PROSITE" id="PS51160">
    <property type="entry name" value="ACYLPHOSPHATASE_3"/>
    <property type="match status" value="1"/>
</dbReference>
<comment type="similarity">
    <text evidence="2">Belongs to the acylphosphatase family.</text>
</comment>
<protein>
    <recommendedName>
        <fullName evidence="4">Acylphosphatase-like domain-containing protein</fullName>
    </recommendedName>
</protein>
<accession>A0A835YRR3</accession>